<dbReference type="SUPFAM" id="SSF141371">
    <property type="entry name" value="PilZ domain-like"/>
    <property type="match status" value="1"/>
</dbReference>
<dbReference type="RefSeq" id="WP_005899290.1">
    <property type="nucleotide sequence ID" value="NZ_AQGQ01000048.1"/>
</dbReference>
<dbReference type="GO" id="GO:0035438">
    <property type="term" value="F:cyclic-di-GMP binding"/>
    <property type="evidence" value="ECO:0007669"/>
    <property type="project" value="InterPro"/>
</dbReference>
<evidence type="ECO:0000313" key="2">
    <source>
        <dbReference type="EMBL" id="EOD55380.1"/>
    </source>
</evidence>
<evidence type="ECO:0000259" key="1">
    <source>
        <dbReference type="Pfam" id="PF07238"/>
    </source>
</evidence>
<comment type="caution">
    <text evidence="2">The sequence shown here is derived from an EMBL/GenBank/DDBJ whole genome shotgun (WGS) entry which is preliminary data.</text>
</comment>
<reference evidence="2 3" key="1">
    <citation type="journal article" date="2013" name="Genome Announc.">
        <title>Draft Genome Sequence of Aeromonas molluscorum Strain 848TT, Isolated from Bivalve Molluscs.</title>
        <authorList>
            <person name="Spataro N."/>
            <person name="Farfan M."/>
            <person name="Albarral V."/>
            <person name="Sanglas A."/>
            <person name="Loren J.G."/>
            <person name="Fuste M.C."/>
            <person name="Bosch E."/>
        </authorList>
    </citation>
    <scope>NUCLEOTIDE SEQUENCE [LARGE SCALE GENOMIC DNA]</scope>
    <source>
        <strain evidence="2 3">848</strain>
    </source>
</reference>
<dbReference type="Gene3D" id="2.40.10.220">
    <property type="entry name" value="predicted glycosyltransferase like domains"/>
    <property type="match status" value="1"/>
</dbReference>
<gene>
    <name evidence="2" type="ORF">G113_09175</name>
</gene>
<keyword evidence="3" id="KW-1185">Reference proteome</keyword>
<feature type="domain" description="PilZ" evidence="1">
    <location>
        <begin position="7"/>
        <end position="96"/>
    </location>
</feature>
<sequence length="96" mass="10500">MIISTKERRAFQRMIINAPITLYQGDAVLMGICRDLSATGMGILVNEHSLDLGLPIRVSLATHSNLLPPFEAQARILRELDAEEGTLLAVAFLPIS</sequence>
<dbReference type="OrthoDB" id="5290589at2"/>
<protein>
    <submittedName>
        <fullName evidence="2">Type IV pilus assembly protein PilZ</fullName>
    </submittedName>
</protein>
<proteinExistence type="predicted"/>
<dbReference type="EMBL" id="AQGQ01000048">
    <property type="protein sequence ID" value="EOD55380.1"/>
    <property type="molecule type" value="Genomic_DNA"/>
</dbReference>
<dbReference type="Pfam" id="PF07238">
    <property type="entry name" value="PilZ"/>
    <property type="match status" value="1"/>
</dbReference>
<dbReference type="Proteomes" id="UP000013526">
    <property type="component" value="Unassembled WGS sequence"/>
</dbReference>
<name>R1GUU6_9GAMM</name>
<accession>R1GUU6</accession>
<dbReference type="InterPro" id="IPR009875">
    <property type="entry name" value="PilZ_domain"/>
</dbReference>
<dbReference type="PATRIC" id="fig|1268236.3.peg.1813"/>
<dbReference type="AlphaFoldDB" id="R1GUU6"/>
<organism evidence="2 3">
    <name type="scientific">Aeromonas molluscorum 848</name>
    <dbReference type="NCBI Taxonomy" id="1268236"/>
    <lineage>
        <taxon>Bacteria</taxon>
        <taxon>Pseudomonadati</taxon>
        <taxon>Pseudomonadota</taxon>
        <taxon>Gammaproteobacteria</taxon>
        <taxon>Aeromonadales</taxon>
        <taxon>Aeromonadaceae</taxon>
        <taxon>Aeromonas</taxon>
    </lineage>
</organism>
<evidence type="ECO:0000313" key="3">
    <source>
        <dbReference type="Proteomes" id="UP000013526"/>
    </source>
</evidence>